<gene>
    <name evidence="1" type="ORF">AMURIS_05296</name>
</gene>
<name>A0A2K4ZPW6_9FIRM</name>
<proteinExistence type="predicted"/>
<evidence type="ECO:0000313" key="2">
    <source>
        <dbReference type="Proteomes" id="UP000236311"/>
    </source>
</evidence>
<keyword evidence="2" id="KW-1185">Reference proteome</keyword>
<evidence type="ECO:0000313" key="1">
    <source>
        <dbReference type="EMBL" id="SOY32531.1"/>
    </source>
</evidence>
<protein>
    <recommendedName>
        <fullName evidence="3">Transposon-encoded protein TnpW</fullName>
    </recommendedName>
</protein>
<sequence length="94" mass="10505">MNRKKGLRARKDCMAETLKVNNDAAESSPVPAGFFYRRIGGTLFKVRVYTGSGYADTLDEKIPRLILNEMVTGAESYVKMDSPQMSQPPERSSE</sequence>
<accession>A0A2K4ZPW6</accession>
<reference evidence="1 2" key="1">
    <citation type="submission" date="2018-01" db="EMBL/GenBank/DDBJ databases">
        <authorList>
            <person name="Gaut B.S."/>
            <person name="Morton B.R."/>
            <person name="Clegg M.T."/>
            <person name="Duvall M.R."/>
        </authorList>
    </citation>
    <scope>NUCLEOTIDE SEQUENCE [LARGE SCALE GENOMIC DNA]</scope>
    <source>
        <strain evidence="1">GP69</strain>
    </source>
</reference>
<dbReference type="EMBL" id="OFSM01000054">
    <property type="protein sequence ID" value="SOY32531.1"/>
    <property type="molecule type" value="Genomic_DNA"/>
</dbReference>
<evidence type="ECO:0008006" key="3">
    <source>
        <dbReference type="Google" id="ProtNLM"/>
    </source>
</evidence>
<organism evidence="1 2">
    <name type="scientific">Acetatifactor muris</name>
    <dbReference type="NCBI Taxonomy" id="879566"/>
    <lineage>
        <taxon>Bacteria</taxon>
        <taxon>Bacillati</taxon>
        <taxon>Bacillota</taxon>
        <taxon>Clostridia</taxon>
        <taxon>Lachnospirales</taxon>
        <taxon>Lachnospiraceae</taxon>
        <taxon>Acetatifactor</taxon>
    </lineage>
</organism>
<dbReference type="Proteomes" id="UP000236311">
    <property type="component" value="Unassembled WGS sequence"/>
</dbReference>
<dbReference type="AlphaFoldDB" id="A0A2K4ZPW6"/>